<dbReference type="Pfam" id="PF01171">
    <property type="entry name" value="ATP_bind_3"/>
    <property type="match status" value="1"/>
</dbReference>
<evidence type="ECO:0000256" key="5">
    <source>
        <dbReference type="ARBA" id="ARBA00048539"/>
    </source>
</evidence>
<dbReference type="EC" id="6.3.4.19" evidence="6"/>
<evidence type="ECO:0000256" key="6">
    <source>
        <dbReference type="HAMAP-Rule" id="MF_01161"/>
    </source>
</evidence>
<dbReference type="RefSeq" id="WP_322497356.1">
    <property type="nucleotide sequence ID" value="NZ_JARGYT010000007.1"/>
</dbReference>
<dbReference type="SUPFAM" id="SSF82829">
    <property type="entry name" value="MesJ substrate recognition domain-like"/>
    <property type="match status" value="1"/>
</dbReference>
<evidence type="ECO:0000256" key="3">
    <source>
        <dbReference type="ARBA" id="ARBA00022741"/>
    </source>
</evidence>
<protein>
    <recommendedName>
        <fullName evidence="6">tRNA(Ile)-lysidine synthase</fullName>
        <ecNumber evidence="6">6.3.4.19</ecNumber>
    </recommendedName>
    <alternativeName>
        <fullName evidence="6">tRNA(Ile)-2-lysyl-cytidine synthase</fullName>
    </alternativeName>
    <alternativeName>
        <fullName evidence="6">tRNA(Ile)-lysidine synthetase</fullName>
    </alternativeName>
</protein>
<proteinExistence type="inferred from homology"/>
<keyword evidence="2 6" id="KW-0819">tRNA processing</keyword>
<dbReference type="NCBIfam" id="TIGR02432">
    <property type="entry name" value="lysidine_TilS_N"/>
    <property type="match status" value="1"/>
</dbReference>
<comment type="caution">
    <text evidence="8">The sequence shown here is derived from an EMBL/GenBank/DDBJ whole genome shotgun (WGS) entry which is preliminary data.</text>
</comment>
<comment type="subcellular location">
    <subcellularLocation>
        <location evidence="6">Cytoplasm</location>
    </subcellularLocation>
</comment>
<dbReference type="EMBL" id="JARGYT010000007">
    <property type="protein sequence ID" value="MDZ5761853.1"/>
    <property type="molecule type" value="Genomic_DNA"/>
</dbReference>
<evidence type="ECO:0000256" key="4">
    <source>
        <dbReference type="ARBA" id="ARBA00022840"/>
    </source>
</evidence>
<feature type="domain" description="tRNA(Ile)-lysidine/2-thiocytidine synthase N-terminal" evidence="7">
    <location>
        <begin position="19"/>
        <end position="196"/>
    </location>
</feature>
<reference evidence="8 9" key="1">
    <citation type="submission" date="2023-02" db="EMBL/GenBank/DDBJ databases">
        <title>Host association and intracellularity evolved multiple times independently in the Rickettsiales.</title>
        <authorList>
            <person name="Castelli M."/>
            <person name="Nardi T."/>
            <person name="Gammuto L."/>
            <person name="Bellinzona G."/>
            <person name="Sabaneyeva E."/>
            <person name="Potekhin A."/>
            <person name="Serra V."/>
            <person name="Petroni G."/>
            <person name="Sassera D."/>
        </authorList>
    </citation>
    <scope>NUCLEOTIDE SEQUENCE [LARGE SCALE GENOMIC DNA]</scope>
    <source>
        <strain evidence="8 9">BOD18</strain>
    </source>
</reference>
<keyword evidence="1 6" id="KW-0436">Ligase</keyword>
<comment type="catalytic activity">
    <reaction evidence="5 6">
        <text>cytidine(34) in tRNA(Ile2) + L-lysine + ATP = lysidine(34) in tRNA(Ile2) + AMP + diphosphate + H(+)</text>
        <dbReference type="Rhea" id="RHEA:43744"/>
        <dbReference type="Rhea" id="RHEA-COMP:10625"/>
        <dbReference type="Rhea" id="RHEA-COMP:10670"/>
        <dbReference type="ChEBI" id="CHEBI:15378"/>
        <dbReference type="ChEBI" id="CHEBI:30616"/>
        <dbReference type="ChEBI" id="CHEBI:32551"/>
        <dbReference type="ChEBI" id="CHEBI:33019"/>
        <dbReference type="ChEBI" id="CHEBI:82748"/>
        <dbReference type="ChEBI" id="CHEBI:83665"/>
        <dbReference type="ChEBI" id="CHEBI:456215"/>
        <dbReference type="EC" id="6.3.4.19"/>
    </reaction>
</comment>
<dbReference type="Gene3D" id="3.40.50.620">
    <property type="entry name" value="HUPs"/>
    <property type="match status" value="1"/>
</dbReference>
<evidence type="ECO:0000313" key="9">
    <source>
        <dbReference type="Proteomes" id="UP001293791"/>
    </source>
</evidence>
<dbReference type="PANTHER" id="PTHR43033">
    <property type="entry name" value="TRNA(ILE)-LYSIDINE SYNTHASE-RELATED"/>
    <property type="match status" value="1"/>
</dbReference>
<dbReference type="InterPro" id="IPR014729">
    <property type="entry name" value="Rossmann-like_a/b/a_fold"/>
</dbReference>
<dbReference type="InterPro" id="IPR012094">
    <property type="entry name" value="tRNA_Ile_lys_synt"/>
</dbReference>
<keyword evidence="4 6" id="KW-0067">ATP-binding</keyword>
<feature type="binding site" evidence="6">
    <location>
        <begin position="24"/>
        <end position="29"/>
    </location>
    <ligand>
        <name>ATP</name>
        <dbReference type="ChEBI" id="CHEBI:30616"/>
    </ligand>
</feature>
<evidence type="ECO:0000256" key="1">
    <source>
        <dbReference type="ARBA" id="ARBA00022598"/>
    </source>
</evidence>
<comment type="function">
    <text evidence="6">Ligates lysine onto the cytidine present at position 34 of the AUA codon-specific tRNA(Ile) that contains the anticodon CAU, in an ATP-dependent manner. Cytidine is converted to lysidine, thus changing the amino acid specificity of the tRNA from methionine to isoleucine.</text>
</comment>
<gene>
    <name evidence="6" type="primary">tilS</name>
    <name evidence="8" type="ORF">Cyrtocomes_00211</name>
</gene>
<keyword evidence="6" id="KW-0963">Cytoplasm</keyword>
<evidence type="ECO:0000313" key="8">
    <source>
        <dbReference type="EMBL" id="MDZ5761853.1"/>
    </source>
</evidence>
<dbReference type="Proteomes" id="UP001293791">
    <property type="component" value="Unassembled WGS sequence"/>
</dbReference>
<accession>A0ABU5L6V5</accession>
<name>A0ABU5L6V5_9RICK</name>
<organism evidence="8 9">
    <name type="scientific">Candidatus Cyrtobacter comes</name>
    <dbReference type="NCBI Taxonomy" id="675776"/>
    <lineage>
        <taxon>Bacteria</taxon>
        <taxon>Pseudomonadati</taxon>
        <taxon>Pseudomonadota</taxon>
        <taxon>Alphaproteobacteria</taxon>
        <taxon>Rickettsiales</taxon>
        <taxon>Candidatus Midichloriaceae</taxon>
        <taxon>Candidatus Cyrtobacter</taxon>
    </lineage>
</organism>
<dbReference type="HAMAP" id="MF_01161">
    <property type="entry name" value="tRNA_Ile_lys_synt"/>
    <property type="match status" value="1"/>
</dbReference>
<dbReference type="InterPro" id="IPR011063">
    <property type="entry name" value="TilS/TtcA_N"/>
</dbReference>
<comment type="domain">
    <text evidence="6">The N-terminal region contains the highly conserved SGGXDS motif, predicted to be a P-loop motif involved in ATP binding.</text>
</comment>
<dbReference type="InterPro" id="IPR012795">
    <property type="entry name" value="tRNA_Ile_lys_synt_N"/>
</dbReference>
<dbReference type="SUPFAM" id="SSF52402">
    <property type="entry name" value="Adenine nucleotide alpha hydrolases-like"/>
    <property type="match status" value="1"/>
</dbReference>
<evidence type="ECO:0000256" key="2">
    <source>
        <dbReference type="ARBA" id="ARBA00022694"/>
    </source>
</evidence>
<comment type="similarity">
    <text evidence="6">Belongs to the tRNA(Ile)-lysidine synthase family.</text>
</comment>
<dbReference type="CDD" id="cd01992">
    <property type="entry name" value="TilS_N"/>
    <property type="match status" value="1"/>
</dbReference>
<evidence type="ECO:0000259" key="7">
    <source>
        <dbReference type="Pfam" id="PF01171"/>
    </source>
</evidence>
<keyword evidence="9" id="KW-1185">Reference proteome</keyword>
<dbReference type="PANTHER" id="PTHR43033:SF5">
    <property type="entry name" value="TRNA(ILE)-LYSIDINE SYNTHETASE"/>
    <property type="match status" value="1"/>
</dbReference>
<keyword evidence="3 6" id="KW-0547">Nucleotide-binding</keyword>
<sequence>MIVFNPKFLNKLKEINNNFAIAVSGGADSMSLALRMKLYGFFPLCIVVDHGIRSESATEAVFVKNFLEGQGFKTIILKSEKFSKCENTSNLQHRARIERYNIITQYCIENKIGFVCTAHNKNDMAETVLLRIYRGSGIDGICGINEEHIWNGVIILRPLITIERVEIEDFLIANNWPWINDPSNKNEVFERVKFRNLISKFEDSKTLISRLCLLAKNASRARHFLEEQTEMYFKKICNISKYGYIIINKPTFLILHEELQLRLLAKVFGIISSFEYKPRLTNLENILSAIKDCAPFKRTIAGTICCSDQDEILIIREPNKIEQSITILNHTVCWDKRFEISFEGDINNLKISPLTPEVWGKIKNNHIIDNKEKKEMFRGLAAFSTPVLLYNDEPLYSLLLPIVTNFTNTKANTRCIVRYC</sequence>